<feature type="compositionally biased region" description="Basic and acidic residues" evidence="11">
    <location>
        <begin position="585"/>
        <end position="594"/>
    </location>
</feature>
<dbReference type="PANTHER" id="PTHR32219">
    <property type="entry name" value="RNA-BINDING PROTEIN YLMH-RELATED"/>
    <property type="match status" value="1"/>
</dbReference>
<feature type="compositionally biased region" description="Polar residues" evidence="11">
    <location>
        <begin position="394"/>
        <end position="405"/>
    </location>
</feature>
<evidence type="ECO:0000256" key="7">
    <source>
        <dbReference type="ARBA" id="ARBA00023054"/>
    </source>
</evidence>
<evidence type="ECO:0000313" key="13">
    <source>
        <dbReference type="EMBL" id="KAL3503208.1"/>
    </source>
</evidence>
<keyword evidence="8 12" id="KW-0472">Membrane</keyword>
<comment type="caution">
    <text evidence="13">The sequence shown here is derived from an EMBL/GenBank/DDBJ whole genome shotgun (WGS) entry which is preliminary data.</text>
</comment>
<feature type="coiled-coil region" evidence="10">
    <location>
        <begin position="222"/>
        <end position="291"/>
    </location>
</feature>
<organism evidence="13 14">
    <name type="scientific">Cinchona calisaya</name>
    <dbReference type="NCBI Taxonomy" id="153742"/>
    <lineage>
        <taxon>Eukaryota</taxon>
        <taxon>Viridiplantae</taxon>
        <taxon>Streptophyta</taxon>
        <taxon>Embryophyta</taxon>
        <taxon>Tracheophyta</taxon>
        <taxon>Spermatophyta</taxon>
        <taxon>Magnoliopsida</taxon>
        <taxon>eudicotyledons</taxon>
        <taxon>Gunneridae</taxon>
        <taxon>Pentapetalae</taxon>
        <taxon>asterids</taxon>
        <taxon>lamiids</taxon>
        <taxon>Gentianales</taxon>
        <taxon>Rubiaceae</taxon>
        <taxon>Cinchonoideae</taxon>
        <taxon>Cinchoneae</taxon>
        <taxon>Cinchona</taxon>
    </lineage>
</organism>
<comment type="similarity">
    <text evidence="9">Belongs to the plant Proton pump-interactor protein family.</text>
</comment>
<keyword evidence="3" id="KW-1003">Cell membrane</keyword>
<sequence length="642" mass="73587">MGLEVAESKLAHVSGETAGENNSLLKENGKISEVMELNEPIKFGTHGVDESVKGETNKVADVNFPKDAVDEWPAPKQTHSFYFVKYRLHEDQKLKSKLDQADTELQKKNQARSQLIEKLRKQKADRAQKISLLKALNEENKQYRTMMDEKKKEREPLQQALGQLHGGRDRGSGLCSSEEELNHRIKSLQYHIQHESITLNEEKQVLREIKQLEGTREKVIANAALRAKIQESMGEKEALEDQMKLIRVDMDGVRKDQQVVFAKRKQLEEEKEAIEKEIKSLEEELTAVTQKRDKTFESIQELRKQREEGNSAFYQNRSLLNKARGLAEKKDIEAVKELSETEVDKFISLWSGSKAFREDYERRILSSLDYRQLSRDGRMRNPDEKPLVVVEATTPVSTEPKTNVKQSKEDSTSLKPDVTPPVQKVQKETSTKQQKEAIKKIKESSINPIDLEDGEEFFVPEKKQKDLPPKVNEIDELKLKEIKREEEIAKAKLAMERKKKLSEKAAAKAAIKVQKEAEKKLKEITFNLYCFVQNYELDIDREKRAKKKTGASVGAQEPEEQTEATAEVAEPEKAEEAVETPVPPKNKDRKENVIRHRNRSRGADSLPKALLKRKKATNYWMWAAPAALVVLLLIAVGYNYLL</sequence>
<evidence type="ECO:0000256" key="12">
    <source>
        <dbReference type="SAM" id="Phobius"/>
    </source>
</evidence>
<evidence type="ECO:0000256" key="10">
    <source>
        <dbReference type="SAM" id="Coils"/>
    </source>
</evidence>
<reference evidence="13 14" key="1">
    <citation type="submission" date="2024-11" db="EMBL/GenBank/DDBJ databases">
        <title>A near-complete genome assembly of Cinchona calisaya.</title>
        <authorList>
            <person name="Lian D.C."/>
            <person name="Zhao X.W."/>
            <person name="Wei L."/>
        </authorList>
    </citation>
    <scope>NUCLEOTIDE SEQUENCE [LARGE SCALE GENOMIC DNA]</scope>
    <source>
        <tissue evidence="13">Nenye</tissue>
    </source>
</reference>
<evidence type="ECO:0000256" key="11">
    <source>
        <dbReference type="SAM" id="MobiDB-lite"/>
    </source>
</evidence>
<evidence type="ECO:0000256" key="1">
    <source>
        <dbReference type="ARBA" id="ARBA00004162"/>
    </source>
</evidence>
<dbReference type="Proteomes" id="UP001630127">
    <property type="component" value="Unassembled WGS sequence"/>
</dbReference>
<keyword evidence="5" id="KW-0256">Endoplasmic reticulum</keyword>
<accession>A0ABD2YCB8</accession>
<gene>
    <name evidence="13" type="ORF">ACH5RR_037657</name>
</gene>
<evidence type="ECO:0000256" key="4">
    <source>
        <dbReference type="ARBA" id="ARBA00022692"/>
    </source>
</evidence>
<keyword evidence="6 12" id="KW-1133">Transmembrane helix</keyword>
<dbReference type="EMBL" id="JBJUIK010000015">
    <property type="protein sequence ID" value="KAL3503208.1"/>
    <property type="molecule type" value="Genomic_DNA"/>
</dbReference>
<evidence type="ECO:0000256" key="2">
    <source>
        <dbReference type="ARBA" id="ARBA00004389"/>
    </source>
</evidence>
<dbReference type="GO" id="GO:0005886">
    <property type="term" value="C:plasma membrane"/>
    <property type="evidence" value="ECO:0007669"/>
    <property type="project" value="UniProtKB-SubCell"/>
</dbReference>
<evidence type="ECO:0000256" key="5">
    <source>
        <dbReference type="ARBA" id="ARBA00022824"/>
    </source>
</evidence>
<keyword evidence="14" id="KW-1185">Reference proteome</keyword>
<feature type="coiled-coil region" evidence="10">
    <location>
        <begin position="91"/>
        <end position="153"/>
    </location>
</feature>
<evidence type="ECO:0000256" key="9">
    <source>
        <dbReference type="ARBA" id="ARBA00038080"/>
    </source>
</evidence>
<keyword evidence="7 10" id="KW-0175">Coiled coil</keyword>
<feature type="transmembrane region" description="Helical" evidence="12">
    <location>
        <begin position="619"/>
        <end position="641"/>
    </location>
</feature>
<feature type="compositionally biased region" description="Basic and acidic residues" evidence="11">
    <location>
        <begin position="425"/>
        <end position="439"/>
    </location>
</feature>
<dbReference type="AlphaFoldDB" id="A0ABD2YCB8"/>
<evidence type="ECO:0000313" key="14">
    <source>
        <dbReference type="Proteomes" id="UP001630127"/>
    </source>
</evidence>
<protein>
    <recommendedName>
        <fullName evidence="15">Proton pump-interactor 1</fullName>
    </recommendedName>
</protein>
<name>A0ABD2YCB8_9GENT</name>
<feature type="region of interest" description="Disordered" evidence="11">
    <location>
        <begin position="391"/>
        <end position="439"/>
    </location>
</feature>
<dbReference type="PANTHER" id="PTHR32219:SF2">
    <property type="entry name" value="PROTON PUMP-INTERACTOR 1"/>
    <property type="match status" value="1"/>
</dbReference>
<keyword evidence="4 12" id="KW-0812">Transmembrane</keyword>
<evidence type="ECO:0000256" key="3">
    <source>
        <dbReference type="ARBA" id="ARBA00022475"/>
    </source>
</evidence>
<proteinExistence type="inferred from homology"/>
<dbReference type="GO" id="GO:0005789">
    <property type="term" value="C:endoplasmic reticulum membrane"/>
    <property type="evidence" value="ECO:0007669"/>
    <property type="project" value="UniProtKB-SubCell"/>
</dbReference>
<feature type="region of interest" description="Disordered" evidence="11">
    <location>
        <begin position="549"/>
        <end position="599"/>
    </location>
</feature>
<evidence type="ECO:0008006" key="15">
    <source>
        <dbReference type="Google" id="ProtNLM"/>
    </source>
</evidence>
<dbReference type="InterPro" id="IPR055282">
    <property type="entry name" value="PPI1-4"/>
</dbReference>
<evidence type="ECO:0000256" key="6">
    <source>
        <dbReference type="ARBA" id="ARBA00022989"/>
    </source>
</evidence>
<evidence type="ECO:0000256" key="8">
    <source>
        <dbReference type="ARBA" id="ARBA00023136"/>
    </source>
</evidence>
<comment type="subcellular location">
    <subcellularLocation>
        <location evidence="1">Cell membrane</location>
        <topology evidence="1">Single-pass membrane protein</topology>
    </subcellularLocation>
    <subcellularLocation>
        <location evidence="2">Endoplasmic reticulum membrane</location>
        <topology evidence="2">Single-pass membrane protein</topology>
    </subcellularLocation>
</comment>